<dbReference type="Pfam" id="PF03830">
    <property type="entry name" value="PTSIIB_sorb"/>
    <property type="match status" value="1"/>
</dbReference>
<evidence type="ECO:0000256" key="4">
    <source>
        <dbReference type="ARBA" id="ARBA00022597"/>
    </source>
</evidence>
<dbReference type="GO" id="GO:0008982">
    <property type="term" value="F:protein-N(PI)-phosphohistidine-sugar phosphotransferase activity"/>
    <property type="evidence" value="ECO:0007669"/>
    <property type="project" value="InterPro"/>
</dbReference>
<proteinExistence type="predicted"/>
<dbReference type="AlphaFoldDB" id="A0A645F544"/>
<dbReference type="GO" id="GO:0005737">
    <property type="term" value="C:cytoplasm"/>
    <property type="evidence" value="ECO:0007669"/>
    <property type="project" value="UniProtKB-SubCell"/>
</dbReference>
<comment type="subcellular location">
    <subcellularLocation>
        <location evidence="1">Cytoplasm</location>
    </subcellularLocation>
</comment>
<keyword evidence="6" id="KW-0598">Phosphotransferase system</keyword>
<evidence type="ECO:0000256" key="1">
    <source>
        <dbReference type="ARBA" id="ARBA00004496"/>
    </source>
</evidence>
<protein>
    <recommendedName>
        <fullName evidence="8">PTS EIIB type-4 domain-containing protein</fullName>
    </recommendedName>
</protein>
<keyword evidence="7" id="KW-0418">Kinase</keyword>
<evidence type="ECO:0000259" key="8">
    <source>
        <dbReference type="Pfam" id="PF03830"/>
    </source>
</evidence>
<dbReference type="Gene3D" id="3.40.35.10">
    <property type="entry name" value="Phosphotransferase system, sorbose subfamily IIB component"/>
    <property type="match status" value="1"/>
</dbReference>
<organism evidence="9">
    <name type="scientific">bioreactor metagenome</name>
    <dbReference type="NCBI Taxonomy" id="1076179"/>
    <lineage>
        <taxon>unclassified sequences</taxon>
        <taxon>metagenomes</taxon>
        <taxon>ecological metagenomes</taxon>
    </lineage>
</organism>
<keyword evidence="2" id="KW-0813">Transport</keyword>
<reference evidence="9" key="1">
    <citation type="submission" date="2019-08" db="EMBL/GenBank/DDBJ databases">
        <authorList>
            <person name="Kucharzyk K."/>
            <person name="Murdoch R.W."/>
            <person name="Higgins S."/>
            <person name="Loffler F."/>
        </authorList>
    </citation>
    <scope>NUCLEOTIDE SEQUENCE</scope>
</reference>
<keyword evidence="5" id="KW-0808">Transferase</keyword>
<dbReference type="InterPro" id="IPR036667">
    <property type="entry name" value="PTS_IIB_sorbose-sp_sf"/>
</dbReference>
<dbReference type="GO" id="GO:0016301">
    <property type="term" value="F:kinase activity"/>
    <property type="evidence" value="ECO:0007669"/>
    <property type="project" value="UniProtKB-KW"/>
</dbReference>
<dbReference type="InterPro" id="IPR004720">
    <property type="entry name" value="PTS_IIB_sorbose-sp"/>
</dbReference>
<accession>A0A645F544</accession>
<sequence>MLIVGSLFDAKKIMDEHKSLNKINIGGLRPRPNCKELNEKASFTVEDITIIKKLLERKITVSVRTLPQDKAIILTEEIVQSLT</sequence>
<gene>
    <name evidence="9" type="ORF">SDC9_156596</name>
</gene>
<name>A0A645F544_9ZZZZ</name>
<feature type="domain" description="PTS EIIB type-4" evidence="8">
    <location>
        <begin position="1"/>
        <end position="70"/>
    </location>
</feature>
<comment type="caution">
    <text evidence="9">The sequence shown here is derived from an EMBL/GenBank/DDBJ whole genome shotgun (WGS) entry which is preliminary data.</text>
</comment>
<keyword evidence="4" id="KW-0762">Sugar transport</keyword>
<evidence type="ECO:0000256" key="2">
    <source>
        <dbReference type="ARBA" id="ARBA00022448"/>
    </source>
</evidence>
<evidence type="ECO:0000313" key="9">
    <source>
        <dbReference type="EMBL" id="MPN09307.1"/>
    </source>
</evidence>
<dbReference type="SUPFAM" id="SSF52728">
    <property type="entry name" value="PTS IIb component"/>
    <property type="match status" value="1"/>
</dbReference>
<evidence type="ECO:0000256" key="7">
    <source>
        <dbReference type="ARBA" id="ARBA00022777"/>
    </source>
</evidence>
<evidence type="ECO:0000256" key="6">
    <source>
        <dbReference type="ARBA" id="ARBA00022683"/>
    </source>
</evidence>
<keyword evidence="3" id="KW-0963">Cytoplasm</keyword>
<evidence type="ECO:0000256" key="3">
    <source>
        <dbReference type="ARBA" id="ARBA00022490"/>
    </source>
</evidence>
<dbReference type="GO" id="GO:0009401">
    <property type="term" value="P:phosphoenolpyruvate-dependent sugar phosphotransferase system"/>
    <property type="evidence" value="ECO:0007669"/>
    <property type="project" value="UniProtKB-KW"/>
</dbReference>
<evidence type="ECO:0000256" key="5">
    <source>
        <dbReference type="ARBA" id="ARBA00022679"/>
    </source>
</evidence>
<dbReference type="EMBL" id="VSSQ01055407">
    <property type="protein sequence ID" value="MPN09307.1"/>
    <property type="molecule type" value="Genomic_DNA"/>
</dbReference>